<reference evidence="2 3" key="1">
    <citation type="journal article" date="2014" name="Science">
        <title>Plant genetics. Early allopolyploid evolution in the post-Neolithic Brassica napus oilseed genome.</title>
        <authorList>
            <person name="Chalhoub B."/>
            <person name="Denoeud F."/>
            <person name="Liu S."/>
            <person name="Parkin I.A."/>
            <person name="Tang H."/>
            <person name="Wang X."/>
            <person name="Chiquet J."/>
            <person name="Belcram H."/>
            <person name="Tong C."/>
            <person name="Samans B."/>
            <person name="Correa M."/>
            <person name="Da Silva C."/>
            <person name="Just J."/>
            <person name="Falentin C."/>
            <person name="Koh C.S."/>
            <person name="Le Clainche I."/>
            <person name="Bernard M."/>
            <person name="Bento P."/>
            <person name="Noel B."/>
            <person name="Labadie K."/>
            <person name="Alberti A."/>
            <person name="Charles M."/>
            <person name="Arnaud D."/>
            <person name="Guo H."/>
            <person name="Daviaud C."/>
            <person name="Alamery S."/>
            <person name="Jabbari K."/>
            <person name="Zhao M."/>
            <person name="Edger P.P."/>
            <person name="Chelaifa H."/>
            <person name="Tack D."/>
            <person name="Lassalle G."/>
            <person name="Mestiri I."/>
            <person name="Schnel N."/>
            <person name="Le Paslier M.C."/>
            <person name="Fan G."/>
            <person name="Renault V."/>
            <person name="Bayer P.E."/>
            <person name="Golicz A.A."/>
            <person name="Manoli S."/>
            <person name="Lee T.H."/>
            <person name="Thi V.H."/>
            <person name="Chalabi S."/>
            <person name="Hu Q."/>
            <person name="Fan C."/>
            <person name="Tollenaere R."/>
            <person name="Lu Y."/>
            <person name="Battail C."/>
            <person name="Shen J."/>
            <person name="Sidebottom C.H."/>
            <person name="Wang X."/>
            <person name="Canaguier A."/>
            <person name="Chauveau A."/>
            <person name="Berard A."/>
            <person name="Deniot G."/>
            <person name="Guan M."/>
            <person name="Liu Z."/>
            <person name="Sun F."/>
            <person name="Lim Y.P."/>
            <person name="Lyons E."/>
            <person name="Town C.D."/>
            <person name="Bancroft I."/>
            <person name="Wang X."/>
            <person name="Meng J."/>
            <person name="Ma J."/>
            <person name="Pires J.C."/>
            <person name="King G.J."/>
            <person name="Brunel D."/>
            <person name="Delourme R."/>
            <person name="Renard M."/>
            <person name="Aury J.M."/>
            <person name="Adams K.L."/>
            <person name="Batley J."/>
            <person name="Snowdon R.J."/>
            <person name="Tost J."/>
            <person name="Edwards D."/>
            <person name="Zhou Y."/>
            <person name="Hua W."/>
            <person name="Sharpe A.G."/>
            <person name="Paterson A.H."/>
            <person name="Guan C."/>
            <person name="Wincker P."/>
        </authorList>
    </citation>
    <scope>NUCLEOTIDE SEQUENCE [LARGE SCALE GENOMIC DNA]</scope>
    <source>
        <strain evidence="3">cv. Darmor-bzh</strain>
    </source>
</reference>
<dbReference type="Proteomes" id="UP000028999">
    <property type="component" value="Unassembled WGS sequence"/>
</dbReference>
<evidence type="ECO:0000256" key="1">
    <source>
        <dbReference type="SAM" id="MobiDB-lite"/>
    </source>
</evidence>
<proteinExistence type="predicted"/>
<dbReference type="Gramene" id="CDY10882">
    <property type="protein sequence ID" value="CDY10882"/>
    <property type="gene ID" value="GSBRNA2T00048778001"/>
</dbReference>
<feature type="region of interest" description="Disordered" evidence="1">
    <location>
        <begin position="84"/>
        <end position="103"/>
    </location>
</feature>
<dbReference type="AlphaFoldDB" id="A0A078FD31"/>
<dbReference type="PaxDb" id="3708-A0A078FD31"/>
<gene>
    <name evidence="2" type="primary">BnaC01g14970D</name>
    <name evidence="2" type="ORF">GSBRNA2T00048778001</name>
</gene>
<dbReference type="OMA" id="GMEYYSY"/>
<evidence type="ECO:0000313" key="3">
    <source>
        <dbReference type="Proteomes" id="UP000028999"/>
    </source>
</evidence>
<organism evidence="2 3">
    <name type="scientific">Brassica napus</name>
    <name type="common">Rape</name>
    <dbReference type="NCBI Taxonomy" id="3708"/>
    <lineage>
        <taxon>Eukaryota</taxon>
        <taxon>Viridiplantae</taxon>
        <taxon>Streptophyta</taxon>
        <taxon>Embryophyta</taxon>
        <taxon>Tracheophyta</taxon>
        <taxon>Spermatophyta</taxon>
        <taxon>Magnoliopsida</taxon>
        <taxon>eudicotyledons</taxon>
        <taxon>Gunneridae</taxon>
        <taxon>Pentapetalae</taxon>
        <taxon>rosids</taxon>
        <taxon>malvids</taxon>
        <taxon>Brassicales</taxon>
        <taxon>Brassicaceae</taxon>
        <taxon>Brassiceae</taxon>
        <taxon>Brassica</taxon>
    </lineage>
</organism>
<dbReference type="EMBL" id="LK032007">
    <property type="protein sequence ID" value="CDY10882.1"/>
    <property type="molecule type" value="Genomic_DNA"/>
</dbReference>
<protein>
    <submittedName>
        <fullName evidence="2">BnaC01g14970D protein</fullName>
    </submittedName>
</protein>
<name>A0A078FD31_BRANA</name>
<keyword evidence="3" id="KW-1185">Reference proteome</keyword>
<sequence>MIFYFYCRALTRKLGMEYYSYDRGSESEYEDEELPPKEELEYLELIQKTKESIRQKLQVKVLNMRTIFFDQEVESVILRKTPAERQPTERNKTTLNRLESEETGGSVEKVKTKWLGKLRSTRGILTCFFSRDAHFFTRFVSF</sequence>
<accession>A0A078FD31</accession>
<evidence type="ECO:0000313" key="2">
    <source>
        <dbReference type="EMBL" id="CDY10882.1"/>
    </source>
</evidence>